<dbReference type="Proteomes" id="UP001157353">
    <property type="component" value="Unassembled WGS sequence"/>
</dbReference>
<dbReference type="PANTHER" id="PTHR43003:SF5">
    <property type="entry name" value="DNA-3-METHYLADENINE GLYCOSYLASE"/>
    <property type="match status" value="1"/>
</dbReference>
<dbReference type="Pfam" id="PF00730">
    <property type="entry name" value="HhH-GPD"/>
    <property type="match status" value="1"/>
</dbReference>
<proteinExistence type="predicted"/>
<evidence type="ECO:0000313" key="7">
    <source>
        <dbReference type="Proteomes" id="UP001157353"/>
    </source>
</evidence>
<dbReference type="RefSeq" id="WP_284204564.1">
    <property type="nucleotide sequence ID" value="NZ_BSPQ01000013.1"/>
</dbReference>
<evidence type="ECO:0000256" key="4">
    <source>
        <dbReference type="ARBA" id="ARBA00023204"/>
    </source>
</evidence>
<dbReference type="InterPro" id="IPR003265">
    <property type="entry name" value="HhH-GPD_domain"/>
</dbReference>
<dbReference type="PANTHER" id="PTHR43003">
    <property type="entry name" value="DNA-3-METHYLADENINE GLYCOSYLASE"/>
    <property type="match status" value="1"/>
</dbReference>
<keyword evidence="4" id="KW-0234">DNA repair</keyword>
<dbReference type="SMART" id="SM00478">
    <property type="entry name" value="ENDO3c"/>
    <property type="match status" value="1"/>
</dbReference>
<dbReference type="EMBL" id="BSPQ01000013">
    <property type="protein sequence ID" value="GLS91452.1"/>
    <property type="molecule type" value="Genomic_DNA"/>
</dbReference>
<accession>A0ABQ6E288</accession>
<keyword evidence="7" id="KW-1185">Reference proteome</keyword>
<evidence type="ECO:0000313" key="6">
    <source>
        <dbReference type="EMBL" id="GLS91452.1"/>
    </source>
</evidence>
<dbReference type="Gene3D" id="1.10.340.30">
    <property type="entry name" value="Hypothetical protein, domain 2"/>
    <property type="match status" value="1"/>
</dbReference>
<evidence type="ECO:0000256" key="3">
    <source>
        <dbReference type="ARBA" id="ARBA00022763"/>
    </source>
</evidence>
<reference evidence="7" key="1">
    <citation type="journal article" date="2019" name="Int. J. Syst. Evol. Microbiol.">
        <title>The Global Catalogue of Microorganisms (GCM) 10K type strain sequencing project: providing services to taxonomists for standard genome sequencing and annotation.</title>
        <authorList>
            <consortium name="The Broad Institute Genomics Platform"/>
            <consortium name="The Broad Institute Genome Sequencing Center for Infectious Disease"/>
            <person name="Wu L."/>
            <person name="Ma J."/>
        </authorList>
    </citation>
    <scope>NUCLEOTIDE SEQUENCE [LARGE SCALE GENOMIC DNA]</scope>
    <source>
        <strain evidence="7">NBRC 103166</strain>
    </source>
</reference>
<evidence type="ECO:0000256" key="1">
    <source>
        <dbReference type="ARBA" id="ARBA00000086"/>
    </source>
</evidence>
<protein>
    <recommendedName>
        <fullName evidence="2">DNA-3-methyladenine glycosylase II</fullName>
        <ecNumber evidence="2">3.2.2.21</ecNumber>
    </recommendedName>
</protein>
<comment type="caution">
    <text evidence="6">The sequence shown here is derived from an EMBL/GenBank/DDBJ whole genome shotgun (WGS) entry which is preliminary data.</text>
</comment>
<evidence type="ECO:0000259" key="5">
    <source>
        <dbReference type="SMART" id="SM00478"/>
    </source>
</evidence>
<dbReference type="CDD" id="cd00056">
    <property type="entry name" value="ENDO3c"/>
    <property type="match status" value="1"/>
</dbReference>
<organism evidence="6 7">
    <name type="scientific">Psychromonas marina</name>
    <dbReference type="NCBI Taxonomy" id="88364"/>
    <lineage>
        <taxon>Bacteria</taxon>
        <taxon>Pseudomonadati</taxon>
        <taxon>Pseudomonadota</taxon>
        <taxon>Gammaproteobacteria</taxon>
        <taxon>Alteromonadales</taxon>
        <taxon>Psychromonadaceae</taxon>
        <taxon>Psychromonas</taxon>
    </lineage>
</organism>
<feature type="domain" description="HhH-GPD" evidence="5">
    <location>
        <begin position="47"/>
        <end position="198"/>
    </location>
</feature>
<comment type="catalytic activity">
    <reaction evidence="1">
        <text>Hydrolysis of alkylated DNA, releasing 3-methyladenine, 3-methylguanine, 7-methylguanine and 7-methyladenine.</text>
        <dbReference type="EC" id="3.2.2.21"/>
    </reaction>
</comment>
<dbReference type="EC" id="3.2.2.21" evidence="2"/>
<dbReference type="SUPFAM" id="SSF48150">
    <property type="entry name" value="DNA-glycosylase"/>
    <property type="match status" value="1"/>
</dbReference>
<dbReference type="Gene3D" id="1.10.1670.40">
    <property type="match status" value="1"/>
</dbReference>
<gene>
    <name evidence="6" type="ORF">GCM10007916_25210</name>
</gene>
<keyword evidence="3" id="KW-0227">DNA damage</keyword>
<sequence length="211" mass="23067">MDKQTIEQGLQAISLVDAEMAAAFNQLGSPPVRVNPPGFETFLSTIISQQLSTKVAAVIKARVLELMPSVSAAALLAVADQDLRDAGLSWRKVEYAKGLAEAIVSGDFDVHGLAELTDDEAIETITQLRGFGCWSAEIYLMFSLQRLDVFPADDLGILLGLAQLKGLTEKPTPKQARELVKHWTPWRSVGALFLWSLYSHNNQLKKTSESA</sequence>
<dbReference type="InterPro" id="IPR011257">
    <property type="entry name" value="DNA_glycosylase"/>
</dbReference>
<dbReference type="InterPro" id="IPR051912">
    <property type="entry name" value="Alkylbase_DNA_Glycosylase/TA"/>
</dbReference>
<evidence type="ECO:0000256" key="2">
    <source>
        <dbReference type="ARBA" id="ARBA00012000"/>
    </source>
</evidence>
<name>A0ABQ6E288_9GAMM</name>